<evidence type="ECO:0000256" key="1">
    <source>
        <dbReference type="ARBA" id="ARBA00023015"/>
    </source>
</evidence>
<organism evidence="4 5">
    <name type="scientific">Prauserella marina</name>
    <dbReference type="NCBI Taxonomy" id="530584"/>
    <lineage>
        <taxon>Bacteria</taxon>
        <taxon>Bacillati</taxon>
        <taxon>Actinomycetota</taxon>
        <taxon>Actinomycetes</taxon>
        <taxon>Pseudonocardiales</taxon>
        <taxon>Pseudonocardiaceae</taxon>
        <taxon>Prauserella</taxon>
    </lineage>
</organism>
<protein>
    <submittedName>
        <fullName evidence="4">DNA-binding transcriptional regulator, IclR family</fullName>
    </submittedName>
</protein>
<dbReference type="Gene3D" id="1.10.10.10">
    <property type="entry name" value="Winged helix-like DNA-binding domain superfamily/Winged helix DNA-binding domain"/>
    <property type="match status" value="1"/>
</dbReference>
<accession>A0A1G6XXL9</accession>
<dbReference type="PROSITE" id="PS51077">
    <property type="entry name" value="HTH_ICLR"/>
    <property type="match status" value="1"/>
</dbReference>
<dbReference type="PROSITE" id="PS51078">
    <property type="entry name" value="ICLR_ED"/>
    <property type="match status" value="1"/>
</dbReference>
<dbReference type="PANTHER" id="PTHR30136">
    <property type="entry name" value="HELIX-TURN-HELIX TRANSCRIPTIONAL REGULATOR, ICLR FAMILY"/>
    <property type="match status" value="1"/>
</dbReference>
<dbReference type="InterPro" id="IPR036390">
    <property type="entry name" value="WH_DNA-bd_sf"/>
</dbReference>
<keyword evidence="1" id="KW-0805">Transcription regulation</keyword>
<dbReference type="InterPro" id="IPR050707">
    <property type="entry name" value="HTH_MetabolicPath_Reg"/>
</dbReference>
<keyword evidence="3" id="KW-0804">Transcription</keyword>
<evidence type="ECO:0000256" key="2">
    <source>
        <dbReference type="ARBA" id="ARBA00023125"/>
    </source>
</evidence>
<dbReference type="STRING" id="530584.SAMN05421630_11310"/>
<proteinExistence type="predicted"/>
<dbReference type="Proteomes" id="UP000199494">
    <property type="component" value="Unassembled WGS sequence"/>
</dbReference>
<dbReference type="InterPro" id="IPR014757">
    <property type="entry name" value="Tscrpt_reg_IclR_C"/>
</dbReference>
<dbReference type="Pfam" id="PF01614">
    <property type="entry name" value="IclR_C"/>
    <property type="match status" value="1"/>
</dbReference>
<evidence type="ECO:0000313" key="4">
    <source>
        <dbReference type="EMBL" id="SDD82840.1"/>
    </source>
</evidence>
<keyword evidence="5" id="KW-1185">Reference proteome</keyword>
<dbReference type="GO" id="GO:0045892">
    <property type="term" value="P:negative regulation of DNA-templated transcription"/>
    <property type="evidence" value="ECO:0007669"/>
    <property type="project" value="TreeGrafter"/>
</dbReference>
<dbReference type="SUPFAM" id="SSF55781">
    <property type="entry name" value="GAF domain-like"/>
    <property type="match status" value="1"/>
</dbReference>
<keyword evidence="2 4" id="KW-0238">DNA-binding</keyword>
<dbReference type="InterPro" id="IPR005471">
    <property type="entry name" value="Tscrpt_reg_IclR_N"/>
</dbReference>
<dbReference type="EMBL" id="FMZE01000013">
    <property type="protein sequence ID" value="SDD82840.1"/>
    <property type="molecule type" value="Genomic_DNA"/>
</dbReference>
<dbReference type="InterPro" id="IPR029016">
    <property type="entry name" value="GAF-like_dom_sf"/>
</dbReference>
<name>A0A1G6XXL9_9PSEU</name>
<dbReference type="GO" id="GO:0003700">
    <property type="term" value="F:DNA-binding transcription factor activity"/>
    <property type="evidence" value="ECO:0007669"/>
    <property type="project" value="TreeGrafter"/>
</dbReference>
<dbReference type="SMART" id="SM00346">
    <property type="entry name" value="HTH_ICLR"/>
    <property type="match status" value="1"/>
</dbReference>
<gene>
    <name evidence="4" type="ORF">SAMN05421630_11310</name>
</gene>
<dbReference type="Pfam" id="PF09339">
    <property type="entry name" value="HTH_IclR"/>
    <property type="match status" value="1"/>
</dbReference>
<dbReference type="SUPFAM" id="SSF46785">
    <property type="entry name" value="Winged helix' DNA-binding domain"/>
    <property type="match status" value="1"/>
</dbReference>
<sequence length="268" mass="28815">MPAGRGIATITLVSGHSGRTGPPAPKSVLARGLSLLDTFSAGEPELSLAEISARSGLPKPTAHRLLGELVEWGALERCRPGHYRLATKLFRLGQLVPRHRLLREAALPQLEELYELSHENVHLAVPDNLYTLFLEKLTGKESMAIRSRVGGRMPSHCTATGKVFLAWGGRDRLRRIVDAGLPRLTPKTIVLPGLLHQELERTVARGIGINREEAEPGVAAVAAPVHGERGQVVAALSITGRSHRLDVDRLGGLVRAAANTVSATLSSR</sequence>
<evidence type="ECO:0000313" key="5">
    <source>
        <dbReference type="Proteomes" id="UP000199494"/>
    </source>
</evidence>
<dbReference type="AlphaFoldDB" id="A0A1G6XXL9"/>
<dbReference type="InterPro" id="IPR036388">
    <property type="entry name" value="WH-like_DNA-bd_sf"/>
</dbReference>
<dbReference type="PANTHER" id="PTHR30136:SF24">
    <property type="entry name" value="HTH-TYPE TRANSCRIPTIONAL REPRESSOR ALLR"/>
    <property type="match status" value="1"/>
</dbReference>
<dbReference type="Gene3D" id="3.30.450.40">
    <property type="match status" value="1"/>
</dbReference>
<evidence type="ECO:0000256" key="3">
    <source>
        <dbReference type="ARBA" id="ARBA00023163"/>
    </source>
</evidence>
<reference evidence="4 5" key="1">
    <citation type="submission" date="2016-10" db="EMBL/GenBank/DDBJ databases">
        <authorList>
            <person name="de Groot N.N."/>
        </authorList>
    </citation>
    <scope>NUCLEOTIDE SEQUENCE [LARGE SCALE GENOMIC DNA]</scope>
    <source>
        <strain evidence="4 5">CGMCC 4.5506</strain>
    </source>
</reference>
<dbReference type="GO" id="GO:0003677">
    <property type="term" value="F:DNA binding"/>
    <property type="evidence" value="ECO:0007669"/>
    <property type="project" value="UniProtKB-KW"/>
</dbReference>